<name>A0ABP8M4E7_9BACT</name>
<proteinExistence type="predicted"/>
<dbReference type="EMBL" id="BAABHC010000029">
    <property type="protein sequence ID" value="GAA4442716.1"/>
    <property type="molecule type" value="Genomic_DNA"/>
</dbReference>
<gene>
    <name evidence="2" type="ORF">GCM10023188_42740</name>
</gene>
<dbReference type="Proteomes" id="UP001500552">
    <property type="component" value="Unassembled WGS sequence"/>
</dbReference>
<organism evidence="2 3">
    <name type="scientific">Pontibacter saemangeumensis</name>
    <dbReference type="NCBI Taxonomy" id="1084525"/>
    <lineage>
        <taxon>Bacteria</taxon>
        <taxon>Pseudomonadati</taxon>
        <taxon>Bacteroidota</taxon>
        <taxon>Cytophagia</taxon>
        <taxon>Cytophagales</taxon>
        <taxon>Hymenobacteraceae</taxon>
        <taxon>Pontibacter</taxon>
    </lineage>
</organism>
<evidence type="ECO:0000313" key="2">
    <source>
        <dbReference type="EMBL" id="GAA4442716.1"/>
    </source>
</evidence>
<reference evidence="3" key="1">
    <citation type="journal article" date="2019" name="Int. J. Syst. Evol. Microbiol.">
        <title>The Global Catalogue of Microorganisms (GCM) 10K type strain sequencing project: providing services to taxonomists for standard genome sequencing and annotation.</title>
        <authorList>
            <consortium name="The Broad Institute Genomics Platform"/>
            <consortium name="The Broad Institute Genome Sequencing Center for Infectious Disease"/>
            <person name="Wu L."/>
            <person name="Ma J."/>
        </authorList>
    </citation>
    <scope>NUCLEOTIDE SEQUENCE [LARGE SCALE GENOMIC DNA]</scope>
    <source>
        <strain evidence="3">JCM 17926</strain>
    </source>
</reference>
<comment type="caution">
    <text evidence="2">The sequence shown here is derived from an EMBL/GenBank/DDBJ whole genome shotgun (WGS) entry which is preliminary data.</text>
</comment>
<sequence>MMRYLLLFISTLLMLFTLSQPGTRVNSFSCVKQTQLKEAIDSEKHLVRRKCAKKCLKHQTRSEQQNAGTVVVNCSQPFYAVVAETGPTFNFTPASLEVAAIPADRKHLSPSLEVEPDPPRFS</sequence>
<keyword evidence="1" id="KW-0732">Signal</keyword>
<evidence type="ECO:0000256" key="1">
    <source>
        <dbReference type="SAM" id="SignalP"/>
    </source>
</evidence>
<dbReference type="RefSeq" id="WP_345162194.1">
    <property type="nucleotide sequence ID" value="NZ_BAABHC010000029.1"/>
</dbReference>
<evidence type="ECO:0000313" key="3">
    <source>
        <dbReference type="Proteomes" id="UP001500552"/>
    </source>
</evidence>
<feature type="chain" id="PRO_5045825345" evidence="1">
    <location>
        <begin position="20"/>
        <end position="122"/>
    </location>
</feature>
<feature type="signal peptide" evidence="1">
    <location>
        <begin position="1"/>
        <end position="19"/>
    </location>
</feature>
<accession>A0ABP8M4E7</accession>
<keyword evidence="3" id="KW-1185">Reference proteome</keyword>
<protein>
    <submittedName>
        <fullName evidence="2">Uncharacterized protein</fullName>
    </submittedName>
</protein>